<proteinExistence type="predicted"/>
<name>C3NLG9_SACI1</name>
<dbReference type="Proteomes" id="UP000006818">
    <property type="component" value="Chromosome"/>
</dbReference>
<dbReference type="AlphaFoldDB" id="C3NLG9"/>
<evidence type="ECO:0000313" key="1">
    <source>
        <dbReference type="EMBL" id="ACP49522.1"/>
    </source>
</evidence>
<dbReference type="EMBL" id="CP001404">
    <property type="protein sequence ID" value="ACP49522.1"/>
    <property type="molecule type" value="Genomic_DNA"/>
</dbReference>
<evidence type="ECO:0000313" key="2">
    <source>
        <dbReference type="Proteomes" id="UP000006818"/>
    </source>
</evidence>
<sequence length="55" mass="6487">MLIYTLYLLLKGTTSKEDFRLLLTILLLQDNITILQEYLVKLFYPLFNSLELFSG</sequence>
<dbReference type="HOGENOM" id="CLU_3021146_0_0_2"/>
<reference evidence="1 2" key="1">
    <citation type="journal article" date="2009" name="Proc. Natl. Acad. Sci. U.S.A.">
        <title>Biogeography of the Sulfolobus islandicus pan-genome.</title>
        <authorList>
            <person name="Reno M.L."/>
            <person name="Held N.L."/>
            <person name="Fields C.J."/>
            <person name="Burke P.V."/>
            <person name="Whitaker R.J."/>
        </authorList>
    </citation>
    <scope>NUCLEOTIDE SEQUENCE [LARGE SCALE GENOMIC DNA]</scope>
    <source>
        <strain evidence="2">Y.N.15.51 / Yellowstone #2</strain>
    </source>
</reference>
<organism evidence="1 2">
    <name type="scientific">Saccharolobus islandicus (strain Y.N.15.51 / Yellowstone #2)</name>
    <name type="common">Sulfolobus islandicus</name>
    <dbReference type="NCBI Taxonomy" id="419942"/>
    <lineage>
        <taxon>Archaea</taxon>
        <taxon>Thermoproteota</taxon>
        <taxon>Thermoprotei</taxon>
        <taxon>Sulfolobales</taxon>
        <taxon>Sulfolobaceae</taxon>
        <taxon>Saccharolobus</taxon>
    </lineage>
</organism>
<dbReference type="KEGG" id="sin:YN1551_3238"/>
<gene>
    <name evidence="1" type="ordered locus">YN1551_3238</name>
</gene>
<accession>C3NLG9</accession>
<protein>
    <submittedName>
        <fullName evidence="1">Uncharacterized protein</fullName>
    </submittedName>
</protein>